<dbReference type="EMBL" id="ABWL02000002">
    <property type="protein sequence ID" value="EFE09848.1"/>
    <property type="molecule type" value="Genomic_DNA"/>
</dbReference>
<comment type="caution">
    <text evidence="1">The sequence shown here is derived from an EMBL/GenBank/DDBJ whole genome shotgun (WGS) entry which is preliminary data.</text>
</comment>
<accession>D4B6R7</accession>
<name>D4B6R7_9ENTR</name>
<dbReference type="HOGENOM" id="CLU_3097131_0_0_6"/>
<organism evidence="1 2">
    <name type="scientific">Citrobacter youngae ATCC 29220</name>
    <dbReference type="NCBI Taxonomy" id="500640"/>
    <lineage>
        <taxon>Bacteria</taxon>
        <taxon>Pseudomonadati</taxon>
        <taxon>Pseudomonadota</taxon>
        <taxon>Gammaproteobacteria</taxon>
        <taxon>Enterobacterales</taxon>
        <taxon>Enterobacteriaceae</taxon>
        <taxon>Citrobacter</taxon>
        <taxon>Citrobacter freundii complex</taxon>
    </lineage>
</organism>
<gene>
    <name evidence="1" type="ORF">CIT292_06007</name>
</gene>
<proteinExistence type="predicted"/>
<dbReference type="Proteomes" id="UP000003880">
    <property type="component" value="Unassembled WGS sequence"/>
</dbReference>
<evidence type="ECO:0000313" key="1">
    <source>
        <dbReference type="EMBL" id="EFE09848.1"/>
    </source>
</evidence>
<protein>
    <submittedName>
        <fullName evidence="1">Uncharacterized protein</fullName>
    </submittedName>
</protein>
<sequence>MRHTTTILELIALTEYKIIYGDYFLKLFTSPLIISCMSKYNNSMYIAYFQY</sequence>
<reference evidence="1 2" key="1">
    <citation type="submission" date="2010-02" db="EMBL/GenBank/DDBJ databases">
        <authorList>
            <person name="Weinstock G."/>
            <person name="Sodergren E."/>
            <person name="Clifton S."/>
            <person name="Fulton L."/>
            <person name="Fulton B."/>
            <person name="Courtney L."/>
            <person name="Fronick C."/>
            <person name="Harrison M."/>
            <person name="Strong C."/>
            <person name="Farmer C."/>
            <person name="Delahaunty K."/>
            <person name="Markovic C."/>
            <person name="Hall O."/>
            <person name="Minx P."/>
            <person name="Tomlinson C."/>
            <person name="Mitreva M."/>
            <person name="Nelson J."/>
            <person name="Hou S."/>
            <person name="Wollam A."/>
            <person name="Pepin K.H."/>
            <person name="Johnson M."/>
            <person name="Bhonagiri V."/>
            <person name="Zhang X."/>
            <person name="Suruliraj S."/>
            <person name="Warren W."/>
            <person name="Chinwalla A."/>
            <person name="Mardis E.R."/>
            <person name="Wilson R.K."/>
        </authorList>
    </citation>
    <scope>NUCLEOTIDE SEQUENCE [LARGE SCALE GENOMIC DNA]</scope>
    <source>
        <strain evidence="1 2">ATCC 29220</strain>
    </source>
</reference>
<evidence type="ECO:0000313" key="2">
    <source>
        <dbReference type="Proteomes" id="UP000003880"/>
    </source>
</evidence>
<dbReference type="AlphaFoldDB" id="D4B6R7"/>